<name>T1B9V8_9ZZZZ</name>
<reference evidence="1" key="1">
    <citation type="submission" date="2013-08" db="EMBL/GenBank/DDBJ databases">
        <authorList>
            <person name="Mendez C."/>
            <person name="Richter M."/>
            <person name="Ferrer M."/>
            <person name="Sanchez J."/>
        </authorList>
    </citation>
    <scope>NUCLEOTIDE SEQUENCE</scope>
</reference>
<gene>
    <name evidence="1" type="ORF">B1A_08571</name>
</gene>
<organism evidence="1">
    <name type="scientific">mine drainage metagenome</name>
    <dbReference type="NCBI Taxonomy" id="410659"/>
    <lineage>
        <taxon>unclassified sequences</taxon>
        <taxon>metagenomes</taxon>
        <taxon>ecological metagenomes</taxon>
    </lineage>
</organism>
<feature type="non-terminal residue" evidence="1">
    <location>
        <position position="1"/>
    </location>
</feature>
<comment type="caution">
    <text evidence="1">The sequence shown here is derived from an EMBL/GenBank/DDBJ whole genome shotgun (WGS) entry which is preliminary data.</text>
</comment>
<dbReference type="AlphaFoldDB" id="T1B9V8"/>
<dbReference type="EMBL" id="AUZX01006119">
    <property type="protein sequence ID" value="EQD65208.1"/>
    <property type="molecule type" value="Genomic_DNA"/>
</dbReference>
<evidence type="ECO:0000313" key="1">
    <source>
        <dbReference type="EMBL" id="EQD65208.1"/>
    </source>
</evidence>
<sequence>DDAQHRLKDLQSLALHEEAVRLAKVDPALVLRAQDTATVARQRRLALRKPVA</sequence>
<protein>
    <submittedName>
        <fullName evidence="1">Uncharacterized protein</fullName>
    </submittedName>
</protein>
<reference evidence="1" key="2">
    <citation type="journal article" date="2014" name="ISME J.">
        <title>Microbial stratification in low pH oxic and suboxic macroscopic growths along an acid mine drainage.</title>
        <authorList>
            <person name="Mendez-Garcia C."/>
            <person name="Mesa V."/>
            <person name="Sprenger R.R."/>
            <person name="Richter M."/>
            <person name="Diez M.S."/>
            <person name="Solano J."/>
            <person name="Bargiela R."/>
            <person name="Golyshina O.V."/>
            <person name="Manteca A."/>
            <person name="Ramos J.L."/>
            <person name="Gallego J.R."/>
            <person name="Llorente I."/>
            <person name="Martins Dos Santos V.A."/>
            <person name="Jensen O.N."/>
            <person name="Pelaez A.I."/>
            <person name="Sanchez J."/>
            <person name="Ferrer M."/>
        </authorList>
    </citation>
    <scope>NUCLEOTIDE SEQUENCE</scope>
</reference>
<proteinExistence type="predicted"/>
<accession>T1B9V8</accession>